<gene>
    <name evidence="2" type="ORF">GGH94_005587</name>
</gene>
<feature type="compositionally biased region" description="Low complexity" evidence="1">
    <location>
        <begin position="367"/>
        <end position="379"/>
    </location>
</feature>
<feature type="compositionally biased region" description="Low complexity" evidence="1">
    <location>
        <begin position="130"/>
        <end position="139"/>
    </location>
</feature>
<organism evidence="2 3">
    <name type="scientific">Coemansia aciculifera</name>
    <dbReference type="NCBI Taxonomy" id="417176"/>
    <lineage>
        <taxon>Eukaryota</taxon>
        <taxon>Fungi</taxon>
        <taxon>Fungi incertae sedis</taxon>
        <taxon>Zoopagomycota</taxon>
        <taxon>Kickxellomycotina</taxon>
        <taxon>Kickxellomycetes</taxon>
        <taxon>Kickxellales</taxon>
        <taxon>Kickxellaceae</taxon>
        <taxon>Coemansia</taxon>
    </lineage>
</organism>
<feature type="region of interest" description="Disordered" evidence="1">
    <location>
        <begin position="164"/>
        <end position="190"/>
    </location>
</feature>
<feature type="compositionally biased region" description="Basic and acidic residues" evidence="1">
    <location>
        <begin position="356"/>
        <end position="366"/>
    </location>
</feature>
<dbReference type="Proteomes" id="UP001140074">
    <property type="component" value="Unassembled WGS sequence"/>
</dbReference>
<feature type="compositionally biased region" description="Polar residues" evidence="1">
    <location>
        <begin position="621"/>
        <end position="633"/>
    </location>
</feature>
<keyword evidence="3" id="KW-1185">Reference proteome</keyword>
<feature type="region of interest" description="Disordered" evidence="1">
    <location>
        <begin position="130"/>
        <end position="152"/>
    </location>
</feature>
<comment type="caution">
    <text evidence="2">The sequence shown here is derived from an EMBL/GenBank/DDBJ whole genome shotgun (WGS) entry which is preliminary data.</text>
</comment>
<accession>A0A9W8ID75</accession>
<feature type="region of interest" description="Disordered" evidence="1">
    <location>
        <begin position="844"/>
        <end position="866"/>
    </location>
</feature>
<feature type="compositionally biased region" description="Basic and acidic residues" evidence="1">
    <location>
        <begin position="505"/>
        <end position="517"/>
    </location>
</feature>
<reference evidence="2" key="1">
    <citation type="submission" date="2022-07" db="EMBL/GenBank/DDBJ databases">
        <title>Phylogenomic reconstructions and comparative analyses of Kickxellomycotina fungi.</title>
        <authorList>
            <person name="Reynolds N.K."/>
            <person name="Stajich J.E."/>
            <person name="Barry K."/>
            <person name="Grigoriev I.V."/>
            <person name="Crous P."/>
            <person name="Smith M.E."/>
        </authorList>
    </citation>
    <scope>NUCLEOTIDE SEQUENCE</scope>
    <source>
        <strain evidence="2">RSA 476</strain>
    </source>
</reference>
<feature type="region of interest" description="Disordered" evidence="1">
    <location>
        <begin position="621"/>
        <end position="653"/>
    </location>
</feature>
<evidence type="ECO:0000313" key="2">
    <source>
        <dbReference type="EMBL" id="KAJ2860331.1"/>
    </source>
</evidence>
<evidence type="ECO:0000256" key="1">
    <source>
        <dbReference type="SAM" id="MobiDB-lite"/>
    </source>
</evidence>
<proteinExistence type="predicted"/>
<feature type="region of interest" description="Disordered" evidence="1">
    <location>
        <begin position="444"/>
        <end position="556"/>
    </location>
</feature>
<feature type="compositionally biased region" description="Low complexity" evidence="1">
    <location>
        <begin position="486"/>
        <end position="495"/>
    </location>
</feature>
<name>A0A9W8ID75_9FUNG</name>
<dbReference type="AlphaFoldDB" id="A0A9W8ID75"/>
<evidence type="ECO:0000313" key="3">
    <source>
        <dbReference type="Proteomes" id="UP001140074"/>
    </source>
</evidence>
<dbReference type="EMBL" id="JANBUY010000307">
    <property type="protein sequence ID" value="KAJ2860331.1"/>
    <property type="molecule type" value="Genomic_DNA"/>
</dbReference>
<protein>
    <submittedName>
        <fullName evidence="2">Uncharacterized protein</fullName>
    </submittedName>
</protein>
<feature type="compositionally biased region" description="Polar residues" evidence="1">
    <location>
        <begin position="531"/>
        <end position="555"/>
    </location>
</feature>
<feature type="region of interest" description="Disordered" evidence="1">
    <location>
        <begin position="346"/>
        <end position="404"/>
    </location>
</feature>
<sequence>MSTDTGHWIAQPIGGYADAASRAIANNLPWSDLSKYGNSRALRGALEYIDNIAENGLESYITGTNRPLSSDQFAEPVIATAPTELITKASDVVNGDVSVSTPPASDKQHVELVSDAATVVPAVVEANSAADANDASTSAPPTNIEQQGELASDAPATVPLVAEASKDSGDNTSTSEDPARDKQQVGPVSDVSTVVLPVGKVNSVGTDDVSTSVDPANSGQPAEPGFLAFTTVLPVIKASEVDANGISAIAPHASCEQDTEPVSAGASTLVHINVNPSHGVVDSATDGIDTQHAKSRAGDKAKDSALNISAEKDSAVNTGGSDRSGHKVTAMVSVTRSVKLAFSVSAPTPSPIAAEVESKAENKGGAKETSGSGSSTGKADPPAPIAQPEKLVSSTSAPTPSPIAVEASHDVSGLAANDAATPNAAPSAGGMAEAEADKKAIANKDSVSGDSNGAVATPTSFAPPEGPVTTVNASTPVPVDAKASHSVGSSVSTGTFAQLGTSRANRSDKGKEPEGRNASDVANDDLPTSEEYASSSGGPTSESLNNLGEGSSGENESFRRCTVDYALGSIITEQCDIAEGSARNSDGNSFGASIVIQPLRLVLKSDTAGQGVVLVTDTNDNVQPTVPLNSSLSADGDADMQDTDSPKGTDAQTVGTDAEMRDARLLDTDADTDMCEARPLDTDTEMREVVPLADDDVMQDAELPRGTDELHVVEPPPADVEMEAVHPPVVELKMEDAEPLHTNADLQAPVLPDYDEDEADVVLPPPEDLLMSEAVTKPCRLRAKDWMALAANSGNTTSAHTLNQTTGTSRSLEGAGLEERQALVYTRAASITFDVVPPNAAIMDNSSTMSANTPPPNSTSGSSGGPVPFNIVGNSGLVLERLKNIRSARRAAIAAELTGANLSMLGKRSFDDAFGGGLGNSEPRAKSRRNIKTDGGVKIRYVGNSIVQYYFSNAMDDDTTIALLRQQDNVVYKSMWVADSSLSWTRQPLGLYALYESRVGATSVFQSPLASVS</sequence>